<dbReference type="AlphaFoldDB" id="A0A6S6U2U7"/>
<proteinExistence type="predicted"/>
<dbReference type="GO" id="GO:0016757">
    <property type="term" value="F:glycosyltransferase activity"/>
    <property type="evidence" value="ECO:0007669"/>
    <property type="project" value="UniProtKB-ARBA"/>
</dbReference>
<sequence length="331" mass="38044">MKTNITLIGINFYPEDSSTGLYSTQMAEHLALTHKVEVITGFPYYPEWEIREDYKNRSTYLKEEKENITIYRYKQYVPKEPSFKKRILHLLDFTVGSLWNVFKVKQSDLVICVVPFTTSIVLGLLVAKLRGAKVWVHIQDFEFDAAVESGLVGEQRGLKAKIFKGLFRLEKKLLNKADIVSTISYGMIAKLETKTDTVNYFFPNWVDETFIDPKKAQKHSLMQSNKFKILYSGNIGAKQDWDFFLKVLHYFKDRNEIEFIVVGAGAKKEWLVEQTKTMKNITHTMPVEYATLPDLLCSANLHILFQKNDVVDTVMPSKLLGMMASAVPSVV</sequence>
<keyword evidence="2" id="KW-0808">Transferase</keyword>
<dbReference type="SUPFAM" id="SSF53756">
    <property type="entry name" value="UDP-Glycosyltransferase/glycogen phosphorylase"/>
    <property type="match status" value="1"/>
</dbReference>
<organism evidence="2">
    <name type="scientific">uncultured Sulfurovum sp</name>
    <dbReference type="NCBI Taxonomy" id="269237"/>
    <lineage>
        <taxon>Bacteria</taxon>
        <taxon>Pseudomonadati</taxon>
        <taxon>Campylobacterota</taxon>
        <taxon>Epsilonproteobacteria</taxon>
        <taxon>Campylobacterales</taxon>
        <taxon>Sulfurovaceae</taxon>
        <taxon>Sulfurovum</taxon>
        <taxon>environmental samples</taxon>
    </lineage>
</organism>
<feature type="non-terminal residue" evidence="2">
    <location>
        <position position="331"/>
    </location>
</feature>
<name>A0A6S6U2U7_9BACT</name>
<feature type="domain" description="Glycosyltransferase subfamily 4-like N-terminal" evidence="1">
    <location>
        <begin position="22"/>
        <end position="191"/>
    </location>
</feature>
<dbReference type="Gene3D" id="3.40.50.2000">
    <property type="entry name" value="Glycogen Phosphorylase B"/>
    <property type="match status" value="2"/>
</dbReference>
<dbReference type="CDD" id="cd03794">
    <property type="entry name" value="GT4_WbuB-like"/>
    <property type="match status" value="1"/>
</dbReference>
<protein>
    <submittedName>
        <fullName evidence="2">Glycosyl transferase, group 1</fullName>
    </submittedName>
</protein>
<evidence type="ECO:0000259" key="1">
    <source>
        <dbReference type="Pfam" id="PF13579"/>
    </source>
</evidence>
<accession>A0A6S6U2U7</accession>
<dbReference type="EMBL" id="CACVAS010000142">
    <property type="protein sequence ID" value="CAA6825994.1"/>
    <property type="molecule type" value="Genomic_DNA"/>
</dbReference>
<dbReference type="InterPro" id="IPR028098">
    <property type="entry name" value="Glyco_trans_4-like_N"/>
</dbReference>
<reference evidence="2" key="1">
    <citation type="submission" date="2020-01" db="EMBL/GenBank/DDBJ databases">
        <authorList>
            <person name="Meier V. D."/>
            <person name="Meier V D."/>
        </authorList>
    </citation>
    <scope>NUCLEOTIDE SEQUENCE</scope>
    <source>
        <strain evidence="2">HLG_WM_MAG_01</strain>
    </source>
</reference>
<dbReference type="Pfam" id="PF13579">
    <property type="entry name" value="Glyco_trans_4_4"/>
    <property type="match status" value="1"/>
</dbReference>
<evidence type="ECO:0000313" key="2">
    <source>
        <dbReference type="EMBL" id="CAA6825994.1"/>
    </source>
</evidence>
<dbReference type="Pfam" id="PF13692">
    <property type="entry name" value="Glyco_trans_1_4"/>
    <property type="match status" value="1"/>
</dbReference>
<gene>
    <name evidence="2" type="ORF">HELGO_WM24845</name>
</gene>